<keyword evidence="1" id="KW-0472">Membrane</keyword>
<dbReference type="Pfam" id="PF09842">
    <property type="entry name" value="DUF2069"/>
    <property type="match status" value="1"/>
</dbReference>
<dbReference type="EMBL" id="OCNF01000001">
    <property type="protein sequence ID" value="SOD64855.1"/>
    <property type="molecule type" value="Genomic_DNA"/>
</dbReference>
<gene>
    <name evidence="2" type="ORF">SAMN02746062_00068</name>
</gene>
<reference evidence="2 3" key="1">
    <citation type="submission" date="2017-09" db="EMBL/GenBank/DDBJ databases">
        <authorList>
            <person name="Ehlers B."/>
            <person name="Leendertz F.H."/>
        </authorList>
    </citation>
    <scope>NUCLEOTIDE SEQUENCE [LARGE SCALE GENOMIC DNA]</scope>
    <source>
        <strain evidence="2 3">DSM 16848</strain>
    </source>
</reference>
<dbReference type="OrthoDB" id="9181360at2"/>
<proteinExistence type="predicted"/>
<evidence type="ECO:0000256" key="1">
    <source>
        <dbReference type="SAM" id="Phobius"/>
    </source>
</evidence>
<feature type="transmembrane region" description="Helical" evidence="1">
    <location>
        <begin position="34"/>
        <end position="54"/>
    </location>
</feature>
<dbReference type="RefSeq" id="WP_097113157.1">
    <property type="nucleotide sequence ID" value="NZ_CP083931.1"/>
</dbReference>
<dbReference type="AlphaFoldDB" id="A0A286E1T4"/>
<evidence type="ECO:0000313" key="3">
    <source>
        <dbReference type="Proteomes" id="UP000219669"/>
    </source>
</evidence>
<keyword evidence="1" id="KW-1133">Transmembrane helix</keyword>
<name>A0A286E1T4_9NEIS</name>
<sequence length="119" mass="13645">MSAHNFKNKWFYFALFAWGGLILLTLVWDGLLFPLYYMMLIKLILLALPLRGIVAGRVYTFQYCSMLILAFFTEGVMRVVGQNVWGQTLAATEIALSVAFFVSCLAYLKQFKIKKVKTK</sequence>
<dbReference type="InterPro" id="IPR018643">
    <property type="entry name" value="DUF2069_membrane"/>
</dbReference>
<dbReference type="Proteomes" id="UP000219669">
    <property type="component" value="Unassembled WGS sequence"/>
</dbReference>
<feature type="transmembrane region" description="Helical" evidence="1">
    <location>
        <begin position="10"/>
        <end position="28"/>
    </location>
</feature>
<feature type="transmembrane region" description="Helical" evidence="1">
    <location>
        <begin position="61"/>
        <end position="81"/>
    </location>
</feature>
<organism evidence="2 3">
    <name type="scientific">Alysiella filiformis DSM 16848</name>
    <dbReference type="NCBI Taxonomy" id="1120981"/>
    <lineage>
        <taxon>Bacteria</taxon>
        <taxon>Pseudomonadati</taxon>
        <taxon>Pseudomonadota</taxon>
        <taxon>Betaproteobacteria</taxon>
        <taxon>Neisseriales</taxon>
        <taxon>Neisseriaceae</taxon>
        <taxon>Alysiella</taxon>
    </lineage>
</organism>
<evidence type="ECO:0000313" key="2">
    <source>
        <dbReference type="EMBL" id="SOD64855.1"/>
    </source>
</evidence>
<protein>
    <submittedName>
        <fullName evidence="2">Uncharacterized membrane protein</fullName>
    </submittedName>
</protein>
<keyword evidence="1" id="KW-0812">Transmembrane</keyword>
<keyword evidence="3" id="KW-1185">Reference proteome</keyword>
<feature type="transmembrane region" description="Helical" evidence="1">
    <location>
        <begin position="87"/>
        <end position="108"/>
    </location>
</feature>
<accession>A0A286E1T4</accession>